<dbReference type="Pfam" id="PF05649">
    <property type="entry name" value="Peptidase_M13_N"/>
    <property type="match status" value="1"/>
</dbReference>
<feature type="domain" description="Peptidase M13 N-terminal" evidence="4">
    <location>
        <begin position="49"/>
        <end position="391"/>
    </location>
</feature>
<feature type="chain" id="PRO_5039935559" evidence="3">
    <location>
        <begin position="19"/>
        <end position="606"/>
    </location>
</feature>
<dbReference type="AlphaFoldDB" id="A0A9J7DGJ1"/>
<proteinExistence type="inferred from homology"/>
<evidence type="ECO:0000256" key="1">
    <source>
        <dbReference type="ARBA" id="ARBA00004401"/>
    </source>
</evidence>
<dbReference type="GO" id="GO:0004222">
    <property type="term" value="F:metalloendopeptidase activity"/>
    <property type="evidence" value="ECO:0007669"/>
    <property type="project" value="InterPro"/>
</dbReference>
<keyword evidence="5" id="KW-1185">Reference proteome</keyword>
<evidence type="ECO:0000313" key="6">
    <source>
        <dbReference type="RefSeq" id="XP_019891509.1"/>
    </source>
</evidence>
<comment type="subcellular location">
    <subcellularLocation>
        <location evidence="1">Cell membrane</location>
        <topology evidence="1">Single-pass type II membrane protein</topology>
    </subcellularLocation>
</comment>
<dbReference type="GeneID" id="109612164"/>
<dbReference type="Gene3D" id="1.10.1380.10">
    <property type="entry name" value="Neutral endopeptidase , domain2"/>
    <property type="match status" value="1"/>
</dbReference>
<evidence type="ECO:0000259" key="4">
    <source>
        <dbReference type="Pfam" id="PF05649"/>
    </source>
</evidence>
<comment type="similarity">
    <text evidence="2">Belongs to the peptidase M13 family.</text>
</comment>
<keyword evidence="3" id="KW-0732">Signal</keyword>
<dbReference type="InterPro" id="IPR024079">
    <property type="entry name" value="MetalloPept_cat_dom_sf"/>
</dbReference>
<accession>A0A9J7DGJ1</accession>
<evidence type="ECO:0000313" key="5">
    <source>
        <dbReference type="Proteomes" id="UP001652621"/>
    </source>
</evidence>
<dbReference type="GO" id="GO:0005886">
    <property type="term" value="C:plasma membrane"/>
    <property type="evidence" value="ECO:0007669"/>
    <property type="project" value="UniProtKB-SubCell"/>
</dbReference>
<reference evidence="6" key="1">
    <citation type="submission" date="2025-08" db="UniProtKB">
        <authorList>
            <consortium name="RefSeq"/>
        </authorList>
    </citation>
    <scope>IDENTIFICATION</scope>
    <source>
        <strain evidence="6">Aabys</strain>
        <tissue evidence="6">Whole body</tissue>
    </source>
</reference>
<dbReference type="PANTHER" id="PTHR11733">
    <property type="entry name" value="ZINC METALLOPROTEASE FAMILY M13 NEPRILYSIN-RELATED"/>
    <property type="match status" value="1"/>
</dbReference>
<dbReference type="KEGG" id="mde:109612164"/>
<organism evidence="5 6">
    <name type="scientific">Musca domestica</name>
    <name type="common">House fly</name>
    <dbReference type="NCBI Taxonomy" id="7370"/>
    <lineage>
        <taxon>Eukaryota</taxon>
        <taxon>Metazoa</taxon>
        <taxon>Ecdysozoa</taxon>
        <taxon>Arthropoda</taxon>
        <taxon>Hexapoda</taxon>
        <taxon>Insecta</taxon>
        <taxon>Pterygota</taxon>
        <taxon>Neoptera</taxon>
        <taxon>Endopterygota</taxon>
        <taxon>Diptera</taxon>
        <taxon>Brachycera</taxon>
        <taxon>Muscomorpha</taxon>
        <taxon>Muscoidea</taxon>
        <taxon>Muscidae</taxon>
        <taxon>Musca</taxon>
    </lineage>
</organism>
<gene>
    <name evidence="6" type="primary">LOC109612164</name>
</gene>
<name>A0A9J7DGJ1_MUSDO</name>
<dbReference type="PANTHER" id="PTHR11733:SF237">
    <property type="entry name" value="NEPRILYSIN-LIKE 4"/>
    <property type="match status" value="1"/>
</dbReference>
<dbReference type="OrthoDB" id="7857627at2759"/>
<dbReference type="RefSeq" id="XP_019891509.1">
    <property type="nucleotide sequence ID" value="XM_020035950.2"/>
</dbReference>
<sequence>MKILTTLLLLVVASLALARTSEDVPVDHKTINEKQLKTLWNSLDTNYRPCGDFYTYACHNWSDHHKGIQYNYHGVADLLGYEVNLELMEYLEKTPETDVPRFVKLFKDFYVACRETPDFELLDFIHWMEKEENMKWALFTPDDSKDFVFDWATILARFRKYGFNYIFLTESTIYQDANSFTTYLNIPNFKEMFYPIIELEMTEYNETIPLPCGTMNFEELWQILGPFEEKLLKIKAEKQQQPTILKFQELPYPWMQNYLKALMETQVVDPNMKISIDNMAYMEALDNLLQQYDAKFLARYVEIRFFQISHMLIKSPSEHVHMSLARSLLPMSAEWIYEQLHPDLRDEIPKIEQMFENVVKNLNKSLHMDESGIIPKEFFSKLETMRMKVGYLPQENTKNLLDSYYADLQMKPNDYYHNFLKILEFYYKLEHKYFDYANFAKDKEFFYKTPKYAYNTEVKPIYVDELNLLIFPLALFRAPEYDARFEDIFKQSSLATLMGVSLFDAIATNEDFPNEYVEKISGVISLYTSFRVFFSSLSTDQIARYQQVFGFSSVRELKRMFFLNAIHYRCYRYSDVTKKFVNFAVGHLSDFAEAYDCKMNNYLKMF</sequence>
<dbReference type="VEuPathDB" id="VectorBase:MDOMA2_000998"/>
<dbReference type="SUPFAM" id="SSF55486">
    <property type="entry name" value="Metalloproteases ('zincins'), catalytic domain"/>
    <property type="match status" value="1"/>
</dbReference>
<evidence type="ECO:0000256" key="2">
    <source>
        <dbReference type="ARBA" id="ARBA00007357"/>
    </source>
</evidence>
<dbReference type="InterPro" id="IPR000718">
    <property type="entry name" value="Peptidase_M13"/>
</dbReference>
<feature type="signal peptide" evidence="3">
    <location>
        <begin position="1"/>
        <end position="18"/>
    </location>
</feature>
<protein>
    <submittedName>
        <fullName evidence="6">Uncharacterized protein LOC109612164</fullName>
    </submittedName>
</protein>
<evidence type="ECO:0000256" key="3">
    <source>
        <dbReference type="SAM" id="SignalP"/>
    </source>
</evidence>
<dbReference type="InterPro" id="IPR008753">
    <property type="entry name" value="Peptidase_M13_N"/>
</dbReference>
<dbReference type="PROSITE" id="PS51885">
    <property type="entry name" value="NEPRILYSIN"/>
    <property type="match status" value="1"/>
</dbReference>
<dbReference type="Proteomes" id="UP001652621">
    <property type="component" value="Unplaced"/>
</dbReference>
<dbReference type="InterPro" id="IPR042089">
    <property type="entry name" value="Peptidase_M13_dom_2"/>
</dbReference>
<dbReference type="Gene3D" id="3.40.390.10">
    <property type="entry name" value="Collagenase (Catalytic Domain)"/>
    <property type="match status" value="1"/>
</dbReference>
<dbReference type="GO" id="GO:0016485">
    <property type="term" value="P:protein processing"/>
    <property type="evidence" value="ECO:0007669"/>
    <property type="project" value="TreeGrafter"/>
</dbReference>